<feature type="domain" description="Histidine kinase/HSP90-like ATPase" evidence="3">
    <location>
        <begin position="48"/>
        <end position="141"/>
    </location>
</feature>
<keyword evidence="5" id="KW-1185">Reference proteome</keyword>
<gene>
    <name evidence="4" type="ORF">FF041_20865</name>
</gene>
<dbReference type="Proteomes" id="UP000419138">
    <property type="component" value="Unassembled WGS sequence"/>
</dbReference>
<comment type="caution">
    <text evidence="4">The sequence shown here is derived from an EMBL/GenBank/DDBJ whole genome shotgun (WGS) entry which is preliminary data.</text>
</comment>
<feature type="region of interest" description="Disordered" evidence="2">
    <location>
        <begin position="1"/>
        <end position="30"/>
    </location>
</feature>
<dbReference type="InterPro" id="IPR036890">
    <property type="entry name" value="HATPase_C_sf"/>
</dbReference>
<keyword evidence="4" id="KW-0067">ATP-binding</keyword>
<evidence type="ECO:0000256" key="2">
    <source>
        <dbReference type="SAM" id="MobiDB-lite"/>
    </source>
</evidence>
<keyword evidence="1" id="KW-0808">Transferase</keyword>
<organism evidence="4 5">
    <name type="scientific">Streptomyces jumonjinensis</name>
    <dbReference type="NCBI Taxonomy" id="1945"/>
    <lineage>
        <taxon>Bacteria</taxon>
        <taxon>Bacillati</taxon>
        <taxon>Actinomycetota</taxon>
        <taxon>Actinomycetes</taxon>
        <taxon>Kitasatosporales</taxon>
        <taxon>Streptomycetaceae</taxon>
        <taxon>Streptomyces</taxon>
    </lineage>
</organism>
<dbReference type="InterPro" id="IPR003594">
    <property type="entry name" value="HATPase_dom"/>
</dbReference>
<dbReference type="PANTHER" id="PTHR35526">
    <property type="entry name" value="ANTI-SIGMA-F FACTOR RSBW-RELATED"/>
    <property type="match status" value="1"/>
</dbReference>
<keyword evidence="1" id="KW-0723">Serine/threonine-protein kinase</keyword>
<dbReference type="Pfam" id="PF13581">
    <property type="entry name" value="HATPase_c_2"/>
    <property type="match status" value="1"/>
</dbReference>
<dbReference type="SUPFAM" id="SSF55874">
    <property type="entry name" value="ATPase domain of HSP90 chaperone/DNA topoisomerase II/histidine kinase"/>
    <property type="match status" value="1"/>
</dbReference>
<evidence type="ECO:0000313" key="5">
    <source>
        <dbReference type="Proteomes" id="UP000419138"/>
    </source>
</evidence>
<sequence length="173" mass="18502">MTTSQSRTINPAPQATTPTGPMTPATDDSAAALTRQRTSYASDKTAPGRAREDVARCLHGWGLGHGQDALTVIASELVTNAVVHTGTRRISVSLRRTAHRTVRLTVTDSSPHVPATPDAAPEDDEHGRGLLLVDALASRWGSQPTATGKRMWAELDLPPEDGESLSRHGEQRQ</sequence>
<feature type="compositionally biased region" description="Basic and acidic residues" evidence="2">
    <location>
        <begin position="164"/>
        <end position="173"/>
    </location>
</feature>
<feature type="compositionally biased region" description="Low complexity" evidence="2">
    <location>
        <begin position="11"/>
        <end position="26"/>
    </location>
</feature>
<dbReference type="Gene3D" id="3.30.565.10">
    <property type="entry name" value="Histidine kinase-like ATPase, C-terminal domain"/>
    <property type="match status" value="1"/>
</dbReference>
<dbReference type="PANTHER" id="PTHR35526:SF3">
    <property type="entry name" value="ANTI-SIGMA-F FACTOR RSBW"/>
    <property type="match status" value="1"/>
</dbReference>
<dbReference type="AlphaFoldDB" id="A0A646KKH8"/>
<evidence type="ECO:0000259" key="3">
    <source>
        <dbReference type="Pfam" id="PF13581"/>
    </source>
</evidence>
<dbReference type="EMBL" id="VCLA01000156">
    <property type="protein sequence ID" value="MQT02558.1"/>
    <property type="molecule type" value="Genomic_DNA"/>
</dbReference>
<reference evidence="4 5" key="1">
    <citation type="submission" date="2019-05" db="EMBL/GenBank/DDBJ databases">
        <title>Comparative genomics and metabolomics analyses of clavulanic acid producing Streptomyces species provides insight into specialized metabolism and evolution of beta-lactam biosynthetic gene clusters.</title>
        <authorList>
            <person name="Moore M.A."/>
            <person name="Cruz-Morales P."/>
            <person name="Barona Gomez F."/>
            <person name="Kapil T."/>
        </authorList>
    </citation>
    <scope>NUCLEOTIDE SEQUENCE [LARGE SCALE GENOMIC DNA]</scope>
    <source>
        <strain evidence="4 5">NRRL 5741</strain>
    </source>
</reference>
<dbReference type="CDD" id="cd16936">
    <property type="entry name" value="HATPase_RsbW-like"/>
    <property type="match status" value="1"/>
</dbReference>
<dbReference type="InterPro" id="IPR050267">
    <property type="entry name" value="Anti-sigma-factor_SerPK"/>
</dbReference>
<dbReference type="GO" id="GO:0004674">
    <property type="term" value="F:protein serine/threonine kinase activity"/>
    <property type="evidence" value="ECO:0007669"/>
    <property type="project" value="UniProtKB-KW"/>
</dbReference>
<evidence type="ECO:0000256" key="1">
    <source>
        <dbReference type="ARBA" id="ARBA00022527"/>
    </source>
</evidence>
<accession>A0A646KKH8</accession>
<proteinExistence type="predicted"/>
<feature type="region of interest" description="Disordered" evidence="2">
    <location>
        <begin position="142"/>
        <end position="173"/>
    </location>
</feature>
<dbReference type="RefSeq" id="WP_153524165.1">
    <property type="nucleotide sequence ID" value="NZ_JBEPDZ010000022.1"/>
</dbReference>
<dbReference type="GO" id="GO:0005524">
    <property type="term" value="F:ATP binding"/>
    <property type="evidence" value="ECO:0007669"/>
    <property type="project" value="UniProtKB-KW"/>
</dbReference>
<keyword evidence="1" id="KW-0418">Kinase</keyword>
<dbReference type="OrthoDB" id="4320214at2"/>
<name>A0A646KKH8_STRJU</name>
<keyword evidence="4" id="KW-0547">Nucleotide-binding</keyword>
<evidence type="ECO:0000313" key="4">
    <source>
        <dbReference type="EMBL" id="MQT02558.1"/>
    </source>
</evidence>
<protein>
    <submittedName>
        <fullName evidence="4">ATP-binding protein</fullName>
    </submittedName>
</protein>